<protein>
    <submittedName>
        <fullName evidence="1">Uncharacterized protein</fullName>
    </submittedName>
</protein>
<keyword evidence="2" id="KW-1185">Reference proteome</keyword>
<dbReference type="OrthoDB" id="9803707at2"/>
<sequence>MEKLDYTEAEKEVLIDSMLAVIKWKLMKCYAEDIAIEGKCGVAGFYMQNGDPIAQKENGDYTYTIKYKLRDGQTEGYIGR</sequence>
<comment type="caution">
    <text evidence="1">The sequence shown here is derived from an EMBL/GenBank/DDBJ whole genome shotgun (WGS) entry which is preliminary data.</text>
</comment>
<reference evidence="1 2" key="1">
    <citation type="journal article" date="2014" name="Genome Announc.">
        <title>Draft Genome Sequence of Paenibacillus pini JCM 16418T, Isolated from the Rhizosphere of Pine Tree.</title>
        <authorList>
            <person name="Yuki M."/>
            <person name="Oshima K."/>
            <person name="Suda W."/>
            <person name="Oshida Y."/>
            <person name="Kitamura K."/>
            <person name="Iida Y."/>
            <person name="Hattori M."/>
            <person name="Ohkuma M."/>
        </authorList>
    </citation>
    <scope>NUCLEOTIDE SEQUENCE [LARGE SCALE GENOMIC DNA]</scope>
    <source>
        <strain evidence="1 2">JCM 16418</strain>
    </source>
</reference>
<gene>
    <name evidence="1" type="ORF">JCM16418_4938</name>
</gene>
<dbReference type="EMBL" id="BAVZ01000033">
    <property type="protein sequence ID" value="GAF10719.1"/>
    <property type="molecule type" value="Genomic_DNA"/>
</dbReference>
<dbReference type="RefSeq" id="WP_036653395.1">
    <property type="nucleotide sequence ID" value="NZ_BAVZ01000033.1"/>
</dbReference>
<evidence type="ECO:0000313" key="1">
    <source>
        <dbReference type="EMBL" id="GAF10719.1"/>
    </source>
</evidence>
<organism evidence="1 2">
    <name type="scientific">Paenibacillus pini JCM 16418</name>
    <dbReference type="NCBI Taxonomy" id="1236976"/>
    <lineage>
        <taxon>Bacteria</taxon>
        <taxon>Bacillati</taxon>
        <taxon>Bacillota</taxon>
        <taxon>Bacilli</taxon>
        <taxon>Bacillales</taxon>
        <taxon>Paenibacillaceae</taxon>
        <taxon>Paenibacillus</taxon>
    </lineage>
</organism>
<name>W7Z8H3_9BACL</name>
<dbReference type="STRING" id="1236976.JCM16418_4938"/>
<dbReference type="Proteomes" id="UP000019364">
    <property type="component" value="Unassembled WGS sequence"/>
</dbReference>
<dbReference type="AlphaFoldDB" id="W7Z8H3"/>
<accession>W7Z8H3</accession>
<proteinExistence type="predicted"/>
<evidence type="ECO:0000313" key="2">
    <source>
        <dbReference type="Proteomes" id="UP000019364"/>
    </source>
</evidence>